<accession>A0A9X0D4H3</accession>
<dbReference type="InterPro" id="IPR008979">
    <property type="entry name" value="Galactose-bd-like_sf"/>
</dbReference>
<feature type="domain" description="F5/8 type C" evidence="1">
    <location>
        <begin position="5"/>
        <end position="144"/>
    </location>
</feature>
<dbReference type="Gene3D" id="2.60.120.260">
    <property type="entry name" value="Galactose-binding domain-like"/>
    <property type="match status" value="4"/>
</dbReference>
<keyword evidence="3" id="KW-1185">Reference proteome</keyword>
<dbReference type="CDD" id="cd00057">
    <property type="entry name" value="FA58C"/>
    <property type="match status" value="3"/>
</dbReference>
<evidence type="ECO:0000313" key="2">
    <source>
        <dbReference type="EMBL" id="KAJ7386565.1"/>
    </source>
</evidence>
<feature type="domain" description="F5/8 type C" evidence="1">
    <location>
        <begin position="461"/>
        <end position="567"/>
    </location>
</feature>
<reference evidence="2" key="1">
    <citation type="submission" date="2023-01" db="EMBL/GenBank/DDBJ databases">
        <title>Genome assembly of the deep-sea coral Lophelia pertusa.</title>
        <authorList>
            <person name="Herrera S."/>
            <person name="Cordes E."/>
        </authorList>
    </citation>
    <scope>NUCLEOTIDE SEQUENCE</scope>
    <source>
        <strain evidence="2">USNM1676648</strain>
        <tissue evidence="2">Polyp</tissue>
    </source>
</reference>
<evidence type="ECO:0000259" key="1">
    <source>
        <dbReference type="PROSITE" id="PS50022"/>
    </source>
</evidence>
<dbReference type="Proteomes" id="UP001163046">
    <property type="component" value="Unassembled WGS sequence"/>
</dbReference>
<dbReference type="Pfam" id="PF00754">
    <property type="entry name" value="F5_F8_type_C"/>
    <property type="match status" value="4"/>
</dbReference>
<dbReference type="PANTHER" id="PTHR24543">
    <property type="entry name" value="MULTICOPPER OXIDASE-RELATED"/>
    <property type="match status" value="1"/>
</dbReference>
<dbReference type="SMART" id="SM00231">
    <property type="entry name" value="FA58C"/>
    <property type="match status" value="3"/>
</dbReference>
<dbReference type="EMBL" id="MU825876">
    <property type="protein sequence ID" value="KAJ7386565.1"/>
    <property type="molecule type" value="Genomic_DNA"/>
</dbReference>
<dbReference type="PROSITE" id="PS01286">
    <property type="entry name" value="FA58C_2"/>
    <property type="match status" value="1"/>
</dbReference>
<feature type="domain" description="F5/8 type C" evidence="1">
    <location>
        <begin position="303"/>
        <end position="453"/>
    </location>
</feature>
<dbReference type="SUPFAM" id="SSF49785">
    <property type="entry name" value="Galactose-binding domain-like"/>
    <property type="match status" value="4"/>
</dbReference>
<dbReference type="AlphaFoldDB" id="A0A9X0D4H3"/>
<feature type="domain" description="F5/8 type C" evidence="1">
    <location>
        <begin position="150"/>
        <end position="247"/>
    </location>
</feature>
<sequence>MLARCSVPIGLEDKRIRDGAMTASTYYNNHLAPWHGRINNRWSWSAKRSARGQWLQVYFGVLARLTGMSSQGRQDANQWVKTFVLTFSRDGYTFVKYPKVFSANSDRHTVVTNTFPRSLAASYIRINPLTWYGWMSMRVDFIACPIAPLCNRALGLESGRIPNARITSSTAYNARYTAPNGRLNKPFCWIARQNNHNQWFKVDFGRTTTVRKVVTQGRRDANQWVTRYKLTYSLDTLHWTTYRQKSQDKILVMFLWEWRMVVLPSRLLQHHPCITIIMDHGTLDSNPGITAMFVGAGSQSKLCNRPLGMQNGRIRNVAITSSSRWDNHHAPHLARLQNKRKGAYMGGWSSRTNNAYQWLQIDLGRPTKVVRISTQGRPTVNQWVTSYYLLFGQDGVYFASYFERNKNKMFRANSDRHSIVSYTLLRPVKAQYVRIHPKSWRSHISMRAELYGCQKELTRVCSYPLGVQSGRIKNSQITASSMWNRYHAAFLGRLKRVRSGRFMGGWAARHNNHRQWIQFDLGRVVKVTMISTQGRKIVKQWVTRYTLSHSVDCVHFVPYKQKDRLKV</sequence>
<dbReference type="FunFam" id="2.60.120.260:FF:000016">
    <property type="entry name" value="Contactin-associated protein-like 4 isoform 1"/>
    <property type="match status" value="1"/>
</dbReference>
<protein>
    <submittedName>
        <fullName evidence="2">EGF-like repeat and discoidin I-like domain-containing protein 3</fullName>
    </submittedName>
</protein>
<name>A0A9X0D4H3_9CNID</name>
<proteinExistence type="predicted"/>
<evidence type="ECO:0000313" key="3">
    <source>
        <dbReference type="Proteomes" id="UP001163046"/>
    </source>
</evidence>
<dbReference type="PROSITE" id="PS50022">
    <property type="entry name" value="FA58C_3"/>
    <property type="match status" value="4"/>
</dbReference>
<dbReference type="PROSITE" id="PS01285">
    <property type="entry name" value="FA58C_1"/>
    <property type="match status" value="2"/>
</dbReference>
<gene>
    <name evidence="2" type="primary">EDIL3_1</name>
    <name evidence="2" type="ORF">OS493_008708</name>
</gene>
<comment type="caution">
    <text evidence="2">The sequence shown here is derived from an EMBL/GenBank/DDBJ whole genome shotgun (WGS) entry which is preliminary data.</text>
</comment>
<organism evidence="2 3">
    <name type="scientific">Desmophyllum pertusum</name>
    <dbReference type="NCBI Taxonomy" id="174260"/>
    <lineage>
        <taxon>Eukaryota</taxon>
        <taxon>Metazoa</taxon>
        <taxon>Cnidaria</taxon>
        <taxon>Anthozoa</taxon>
        <taxon>Hexacorallia</taxon>
        <taxon>Scleractinia</taxon>
        <taxon>Caryophylliina</taxon>
        <taxon>Caryophylliidae</taxon>
        <taxon>Desmophyllum</taxon>
    </lineage>
</organism>
<dbReference type="InterPro" id="IPR000421">
    <property type="entry name" value="FA58C"/>
</dbReference>
<dbReference type="OrthoDB" id="5976920at2759"/>
<dbReference type="PANTHER" id="PTHR24543:SF325">
    <property type="entry name" value="F5_8 TYPE C DOMAIN-CONTAINING PROTEIN"/>
    <property type="match status" value="1"/>
</dbReference>